<feature type="region of interest" description="Disordered" evidence="1">
    <location>
        <begin position="68"/>
        <end position="87"/>
    </location>
</feature>
<organism evidence="2">
    <name type="scientific">Brachypodium distachyon</name>
    <name type="common">Purple false brome</name>
    <name type="synonym">Trachynia distachya</name>
    <dbReference type="NCBI Taxonomy" id="15368"/>
    <lineage>
        <taxon>Eukaryota</taxon>
        <taxon>Viridiplantae</taxon>
        <taxon>Streptophyta</taxon>
        <taxon>Embryophyta</taxon>
        <taxon>Tracheophyta</taxon>
        <taxon>Spermatophyta</taxon>
        <taxon>Magnoliopsida</taxon>
        <taxon>Liliopsida</taxon>
        <taxon>Poales</taxon>
        <taxon>Poaceae</taxon>
        <taxon>BOP clade</taxon>
        <taxon>Pooideae</taxon>
        <taxon>Stipodae</taxon>
        <taxon>Brachypodieae</taxon>
        <taxon>Brachypodium</taxon>
    </lineage>
</organism>
<protein>
    <submittedName>
        <fullName evidence="2 3">Uncharacterized protein</fullName>
    </submittedName>
</protein>
<reference evidence="3" key="3">
    <citation type="submission" date="2018-08" db="UniProtKB">
        <authorList>
            <consortium name="EnsemblPlants"/>
        </authorList>
    </citation>
    <scope>IDENTIFICATION</scope>
    <source>
        <strain evidence="3">cv. Bd21</strain>
    </source>
</reference>
<accession>A0A0Q3H0W1</accession>
<reference evidence="2" key="2">
    <citation type="submission" date="2017-06" db="EMBL/GenBank/DDBJ databases">
        <title>WGS assembly of Brachypodium distachyon.</title>
        <authorList>
            <consortium name="The International Brachypodium Initiative"/>
            <person name="Lucas S."/>
            <person name="Harmon-Smith M."/>
            <person name="Lail K."/>
            <person name="Tice H."/>
            <person name="Grimwood J."/>
            <person name="Bruce D."/>
            <person name="Barry K."/>
            <person name="Shu S."/>
            <person name="Lindquist E."/>
            <person name="Wang M."/>
            <person name="Pitluck S."/>
            <person name="Vogel J.P."/>
            <person name="Garvin D.F."/>
            <person name="Mockler T.C."/>
            <person name="Schmutz J."/>
            <person name="Rokhsar D."/>
            <person name="Bevan M.W."/>
        </authorList>
    </citation>
    <scope>NUCLEOTIDE SEQUENCE</scope>
    <source>
        <strain evidence="2">Bd21</strain>
    </source>
</reference>
<dbReference type="InParanoid" id="A0A0Q3H0W1"/>
<evidence type="ECO:0000313" key="2">
    <source>
        <dbReference type="EMBL" id="KQK16647.1"/>
    </source>
</evidence>
<evidence type="ECO:0000313" key="3">
    <source>
        <dbReference type="EnsemblPlants" id="KQK16647"/>
    </source>
</evidence>
<evidence type="ECO:0000313" key="4">
    <source>
        <dbReference type="Proteomes" id="UP000008810"/>
    </source>
</evidence>
<dbReference type="Gramene" id="KQK16647">
    <property type="protein sequence ID" value="KQK16647"/>
    <property type="gene ID" value="BRADI_1g29723v3"/>
</dbReference>
<proteinExistence type="predicted"/>
<dbReference type="Proteomes" id="UP000008810">
    <property type="component" value="Chromosome 1"/>
</dbReference>
<reference evidence="2 3" key="1">
    <citation type="journal article" date="2010" name="Nature">
        <title>Genome sequencing and analysis of the model grass Brachypodium distachyon.</title>
        <authorList>
            <consortium name="International Brachypodium Initiative"/>
        </authorList>
    </citation>
    <scope>NUCLEOTIDE SEQUENCE [LARGE SCALE GENOMIC DNA]</scope>
    <source>
        <strain evidence="2 3">Bd21</strain>
    </source>
</reference>
<keyword evidence="4" id="KW-1185">Reference proteome</keyword>
<feature type="region of interest" description="Disordered" evidence="1">
    <location>
        <begin position="101"/>
        <end position="129"/>
    </location>
</feature>
<dbReference type="EnsemblPlants" id="KQK16647">
    <property type="protein sequence ID" value="KQK16647"/>
    <property type="gene ID" value="BRADI_1g29723v3"/>
</dbReference>
<name>A0A0Q3H0W1_BRADI</name>
<dbReference type="AlphaFoldDB" id="A0A0Q3H0W1"/>
<sequence>MCGPDDTWESNSSLKRNFAQNPLIELLRNTTRRETIRESRRSYLLPLFLVPHASGRASTTCHADGDWGATPIVGESEDTAVPDRDHDQARCIGGGACLTRWRRGAGPTQRPPDGDLRSQLRRRRPGDSG</sequence>
<dbReference type="EMBL" id="CM000880">
    <property type="protein sequence ID" value="KQK16647.1"/>
    <property type="molecule type" value="Genomic_DNA"/>
</dbReference>
<evidence type="ECO:0000256" key="1">
    <source>
        <dbReference type="SAM" id="MobiDB-lite"/>
    </source>
</evidence>
<gene>
    <name evidence="2" type="ORF">BRADI_1g29723v3</name>
</gene>
<feature type="compositionally biased region" description="Basic residues" evidence="1">
    <location>
        <begin position="119"/>
        <end position="129"/>
    </location>
</feature>